<keyword evidence="4" id="KW-1185">Reference proteome</keyword>
<gene>
    <name evidence="2" type="ORF">ADH66_06875</name>
    <name evidence="3" type="ORF">I5Q82_16975</name>
</gene>
<dbReference type="Proteomes" id="UP000196710">
    <property type="component" value="Chromosome"/>
</dbReference>
<evidence type="ECO:0000313" key="4">
    <source>
        <dbReference type="Proteomes" id="UP000196710"/>
    </source>
</evidence>
<protein>
    <submittedName>
        <fullName evidence="3">Uncharacterized protein</fullName>
    </submittedName>
</protein>
<accession>A0A1Z2XPT5</accession>
<keyword evidence="1" id="KW-0812">Transmembrane</keyword>
<dbReference type="KEGG" id="amur:ADH66_06875"/>
<keyword evidence="1" id="KW-1133">Transmembrane helix</keyword>
<dbReference type="AlphaFoldDB" id="A0A1Z2XPT5"/>
<evidence type="ECO:0000313" key="3">
    <source>
        <dbReference type="EMBL" id="QQR29703.1"/>
    </source>
</evidence>
<reference evidence="2" key="1">
    <citation type="journal article" date="2017" name="Genome Announc.">
        <title>High-Quality Whole-Genome Sequences of the Oligo-Mouse-Microbiota Bacterial Community.</title>
        <authorList>
            <person name="Garzetti D."/>
            <person name="Brugiroux S."/>
            <person name="Bunk B."/>
            <person name="Pukall R."/>
            <person name="McCoy K.D."/>
            <person name="Macpherson A.J."/>
            <person name="Stecher B."/>
        </authorList>
    </citation>
    <scope>NUCLEOTIDE SEQUENCE</scope>
    <source>
        <strain evidence="2">KB18</strain>
    </source>
</reference>
<reference evidence="4" key="2">
    <citation type="submission" date="2017-05" db="EMBL/GenBank/DDBJ databases">
        <title>Improved OligoMM genomes.</title>
        <authorList>
            <person name="Garzetti D."/>
        </authorList>
    </citation>
    <scope>NUCLEOTIDE SEQUENCE [LARGE SCALE GENOMIC DNA]</scope>
    <source>
        <strain evidence="4">KB18</strain>
    </source>
</reference>
<keyword evidence="1" id="KW-0472">Membrane</keyword>
<evidence type="ECO:0000313" key="2">
    <source>
        <dbReference type="EMBL" id="ASB40411.1"/>
    </source>
</evidence>
<sequence length="211" mass="22971">MSISELPELSNSFDKKSSSQIGAGKRYAVSGLSGCGKTTMKRTRRIVMLLCSALIFTLILSACGNSSYNDRNLILSNEDSYTYQKCVDTGSTDTSLKREFQGFNGKDTIWMLNAAEDTSISIDLSADLSSGKFKVLLVSEDNKITTLLEGDDTQSTSVDLKKGTARIILVEDGISGSCEITLSDINNVSVDSPSGGLDSEEWMNDFFDDWM</sequence>
<reference evidence="3 5" key="3">
    <citation type="submission" date="2020-11" db="EMBL/GenBank/DDBJ databases">
        <title>Closed and high quality bacterial genomes of the OMM12 community.</title>
        <authorList>
            <person name="Marbouty M."/>
            <person name="Lamy-Besnier Q."/>
            <person name="Debarbieux L."/>
            <person name="Koszul R."/>
        </authorList>
    </citation>
    <scope>NUCLEOTIDE SEQUENCE [LARGE SCALE GENOMIC DNA]</scope>
    <source>
        <strain evidence="3 5">KB18</strain>
    </source>
</reference>
<feature type="transmembrane region" description="Helical" evidence="1">
    <location>
        <begin position="46"/>
        <end position="68"/>
    </location>
</feature>
<name>A0A1Z2XPT5_9FIRM</name>
<dbReference type="RefSeq" id="WP_088364386.1">
    <property type="nucleotide sequence ID" value="NZ_CP021422.1"/>
</dbReference>
<dbReference type="Proteomes" id="UP000596035">
    <property type="component" value="Chromosome"/>
</dbReference>
<organism evidence="3 5">
    <name type="scientific">Acutalibacter muris</name>
    <dbReference type="NCBI Taxonomy" id="1796620"/>
    <lineage>
        <taxon>Bacteria</taxon>
        <taxon>Bacillati</taxon>
        <taxon>Bacillota</taxon>
        <taxon>Clostridia</taxon>
        <taxon>Eubacteriales</taxon>
        <taxon>Acutalibacteraceae</taxon>
        <taxon>Acutalibacter</taxon>
    </lineage>
</organism>
<dbReference type="EMBL" id="CP065321">
    <property type="protein sequence ID" value="QQR29703.1"/>
    <property type="molecule type" value="Genomic_DNA"/>
</dbReference>
<evidence type="ECO:0000256" key="1">
    <source>
        <dbReference type="SAM" id="Phobius"/>
    </source>
</evidence>
<dbReference type="EMBL" id="CP021422">
    <property type="protein sequence ID" value="ASB40411.1"/>
    <property type="molecule type" value="Genomic_DNA"/>
</dbReference>
<proteinExistence type="predicted"/>
<evidence type="ECO:0000313" key="5">
    <source>
        <dbReference type="Proteomes" id="UP000596035"/>
    </source>
</evidence>